<dbReference type="AlphaFoldDB" id="A0A239Q3I2"/>
<sequence>MTPTTLAIFYAALAGLPTAMQFALAAGAPLGRFTVGGRFPGRLPGPWQALALVQASLLVAMACAMLDRGGVLRLGLPDVAFWVALALTVLTTIANIATPSCPERLLWGPVTLAMSAAAFGLALL</sequence>
<feature type="transmembrane region" description="Helical" evidence="1">
    <location>
        <begin position="79"/>
        <end position="98"/>
    </location>
</feature>
<gene>
    <name evidence="3" type="ORF">SAMN05444959_13312</name>
</gene>
<evidence type="ECO:0000256" key="1">
    <source>
        <dbReference type="SAM" id="Phobius"/>
    </source>
</evidence>
<evidence type="ECO:0000256" key="2">
    <source>
        <dbReference type="SAM" id="SignalP"/>
    </source>
</evidence>
<feature type="signal peptide" evidence="2">
    <location>
        <begin position="1"/>
        <end position="25"/>
    </location>
</feature>
<reference evidence="3 4" key="1">
    <citation type="submission" date="2017-07" db="EMBL/GenBank/DDBJ databases">
        <authorList>
            <person name="Sun Z.S."/>
            <person name="Albrecht U."/>
            <person name="Echele G."/>
            <person name="Lee C.C."/>
        </authorList>
    </citation>
    <scope>NUCLEOTIDE SEQUENCE [LARGE SCALE GENOMIC DNA]</scope>
    <source>
        <strain evidence="3 4">DSM 14827</strain>
    </source>
</reference>
<dbReference type="RefSeq" id="WP_089346151.1">
    <property type="nucleotide sequence ID" value="NZ_CP067129.1"/>
</dbReference>
<keyword evidence="4" id="KW-1185">Reference proteome</keyword>
<proteinExistence type="predicted"/>
<keyword evidence="2" id="KW-0732">Signal</keyword>
<dbReference type="OrthoDB" id="1524823at2"/>
<name>A0A239Q3I2_9RHOB</name>
<keyword evidence="1" id="KW-1133">Transmembrane helix</keyword>
<keyword evidence="1" id="KW-0472">Membrane</keyword>
<accession>A0A239Q3I2</accession>
<dbReference type="Proteomes" id="UP000198307">
    <property type="component" value="Unassembled WGS sequence"/>
</dbReference>
<organism evidence="3 4">
    <name type="scientific">Paracoccus seriniphilus</name>
    <dbReference type="NCBI Taxonomy" id="184748"/>
    <lineage>
        <taxon>Bacteria</taxon>
        <taxon>Pseudomonadati</taxon>
        <taxon>Pseudomonadota</taxon>
        <taxon>Alphaproteobacteria</taxon>
        <taxon>Rhodobacterales</taxon>
        <taxon>Paracoccaceae</taxon>
        <taxon>Paracoccus</taxon>
    </lineage>
</organism>
<feature type="chain" id="PRO_5012263771" evidence="2">
    <location>
        <begin position="26"/>
        <end position="124"/>
    </location>
</feature>
<feature type="transmembrane region" description="Helical" evidence="1">
    <location>
        <begin position="49"/>
        <end position="67"/>
    </location>
</feature>
<protein>
    <submittedName>
        <fullName evidence="3">Uncharacterized protein</fullName>
    </submittedName>
</protein>
<evidence type="ECO:0000313" key="4">
    <source>
        <dbReference type="Proteomes" id="UP000198307"/>
    </source>
</evidence>
<feature type="transmembrane region" description="Helical" evidence="1">
    <location>
        <begin position="104"/>
        <end position="123"/>
    </location>
</feature>
<dbReference type="EMBL" id="FZQB01000033">
    <property type="protein sequence ID" value="SNT76868.1"/>
    <property type="molecule type" value="Genomic_DNA"/>
</dbReference>
<keyword evidence="1" id="KW-0812">Transmembrane</keyword>
<evidence type="ECO:0000313" key="3">
    <source>
        <dbReference type="EMBL" id="SNT76868.1"/>
    </source>
</evidence>